<proteinExistence type="predicted"/>
<dbReference type="InterPro" id="IPR029063">
    <property type="entry name" value="SAM-dependent_MTases_sf"/>
</dbReference>
<dbReference type="RefSeq" id="WP_090134890.1">
    <property type="nucleotide sequence ID" value="NZ_FOLY01000005.1"/>
</dbReference>
<evidence type="ECO:0000256" key="2">
    <source>
        <dbReference type="ARBA" id="ARBA00003015"/>
    </source>
</evidence>
<dbReference type="OrthoDB" id="9809889at2"/>
<evidence type="ECO:0000256" key="1">
    <source>
        <dbReference type="ARBA" id="ARBA00000142"/>
    </source>
</evidence>
<keyword evidence="4 8" id="KW-0489">Methyltransferase</keyword>
<evidence type="ECO:0000256" key="3">
    <source>
        <dbReference type="ARBA" id="ARBA00011977"/>
    </source>
</evidence>
<evidence type="ECO:0000256" key="6">
    <source>
        <dbReference type="ARBA" id="ARBA00022691"/>
    </source>
</evidence>
<sequence length="239" mass="27127">MFSNSTPVYSTQQGLHPDLSHYVQRALDNQWQRPIADHTRAAFEHAQRFYQAHGGPLILDAGCGTGRSTRQLAHHHSQACVLGIDRSADRLSRDYSRELGAFPDNALLVRADLVDFWRLAHLAGWQPMRHCLFYPNPYPKASQLKRRWHAHPVFPVLLALGGALELRSNWRIYVEEFAQAIRQAIGQSPHVGTLSLTPESDFISAFEHKYFDSAHTLWQLECQLKPSTQATLEALRATP</sequence>
<keyword evidence="9" id="KW-1185">Reference proteome</keyword>
<name>A0A1I1LSY7_9GAMM</name>
<evidence type="ECO:0000256" key="4">
    <source>
        <dbReference type="ARBA" id="ARBA00022603"/>
    </source>
</evidence>
<evidence type="ECO:0000313" key="9">
    <source>
        <dbReference type="Proteomes" id="UP000199046"/>
    </source>
</evidence>
<dbReference type="EMBL" id="FOLY01000005">
    <property type="protein sequence ID" value="SFC76201.1"/>
    <property type="molecule type" value="Genomic_DNA"/>
</dbReference>
<comment type="catalytic activity">
    <reaction evidence="1">
        <text>guanosine(46) in tRNA + S-adenosyl-L-methionine = N(7)-methylguanosine(46) in tRNA + S-adenosyl-L-homocysteine</text>
        <dbReference type="Rhea" id="RHEA:42708"/>
        <dbReference type="Rhea" id="RHEA-COMP:10188"/>
        <dbReference type="Rhea" id="RHEA-COMP:10189"/>
        <dbReference type="ChEBI" id="CHEBI:57856"/>
        <dbReference type="ChEBI" id="CHEBI:59789"/>
        <dbReference type="ChEBI" id="CHEBI:74269"/>
        <dbReference type="ChEBI" id="CHEBI:74480"/>
        <dbReference type="EC" id="2.1.1.33"/>
    </reaction>
</comment>
<keyword evidence="7" id="KW-0819">tRNA processing</keyword>
<dbReference type="STRING" id="402385.SAMN05421848_2688"/>
<keyword evidence="5" id="KW-0808">Transferase</keyword>
<accession>A0A1I1LSY7</accession>
<dbReference type="AlphaFoldDB" id="A0A1I1LSY7"/>
<dbReference type="Proteomes" id="UP000199046">
    <property type="component" value="Unassembled WGS sequence"/>
</dbReference>
<dbReference type="CDD" id="cd02440">
    <property type="entry name" value="AdoMet_MTases"/>
    <property type="match status" value="1"/>
</dbReference>
<evidence type="ECO:0000256" key="7">
    <source>
        <dbReference type="ARBA" id="ARBA00022694"/>
    </source>
</evidence>
<dbReference type="InterPro" id="IPR003358">
    <property type="entry name" value="tRNA_(Gua-N-7)_MeTrfase_Trmb"/>
</dbReference>
<keyword evidence="6" id="KW-0949">S-adenosyl-L-methionine</keyword>
<dbReference type="Gene3D" id="3.40.50.150">
    <property type="entry name" value="Vaccinia Virus protein VP39"/>
    <property type="match status" value="1"/>
</dbReference>
<evidence type="ECO:0000313" key="8">
    <source>
        <dbReference type="EMBL" id="SFC76201.1"/>
    </source>
</evidence>
<evidence type="ECO:0000256" key="5">
    <source>
        <dbReference type="ARBA" id="ARBA00022679"/>
    </source>
</evidence>
<organism evidence="8 9">
    <name type="scientific">Kushneria avicenniae</name>
    <dbReference type="NCBI Taxonomy" id="402385"/>
    <lineage>
        <taxon>Bacteria</taxon>
        <taxon>Pseudomonadati</taxon>
        <taxon>Pseudomonadota</taxon>
        <taxon>Gammaproteobacteria</taxon>
        <taxon>Oceanospirillales</taxon>
        <taxon>Halomonadaceae</taxon>
        <taxon>Kushneria</taxon>
    </lineage>
</organism>
<dbReference type="SUPFAM" id="SSF53335">
    <property type="entry name" value="S-adenosyl-L-methionine-dependent methyltransferases"/>
    <property type="match status" value="1"/>
</dbReference>
<dbReference type="GO" id="GO:0008176">
    <property type="term" value="F:tRNA (guanine(46)-N7)-methyltransferase activity"/>
    <property type="evidence" value="ECO:0007669"/>
    <property type="project" value="UniProtKB-EC"/>
</dbReference>
<dbReference type="Pfam" id="PF02390">
    <property type="entry name" value="Methyltransf_4"/>
    <property type="match status" value="1"/>
</dbReference>
<comment type="function">
    <text evidence="2">Catalyzes the formation of N(7)-methylguanine at position 46 (m7G46) in tRNA.</text>
</comment>
<dbReference type="EC" id="2.1.1.33" evidence="3"/>
<protein>
    <recommendedName>
        <fullName evidence="3">tRNA (guanine(46)-N(7))-methyltransferase</fullName>
        <ecNumber evidence="3">2.1.1.33</ecNumber>
    </recommendedName>
</protein>
<reference evidence="9" key="1">
    <citation type="submission" date="2016-10" db="EMBL/GenBank/DDBJ databases">
        <authorList>
            <person name="Varghese N."/>
            <person name="Submissions S."/>
        </authorList>
    </citation>
    <scope>NUCLEOTIDE SEQUENCE [LARGE SCALE GENOMIC DNA]</scope>
    <source>
        <strain evidence="9">DSM 23439</strain>
    </source>
</reference>
<dbReference type="PROSITE" id="PS51625">
    <property type="entry name" value="SAM_MT_TRMB"/>
    <property type="match status" value="1"/>
</dbReference>
<gene>
    <name evidence="8" type="ORF">SAMN05421848_2688</name>
</gene>